<dbReference type="InterPro" id="IPR051468">
    <property type="entry name" value="Fungal_SecMetab_SDRs"/>
</dbReference>
<dbReference type="PANTHER" id="PTHR43544">
    <property type="entry name" value="SHORT-CHAIN DEHYDROGENASE/REDUCTASE"/>
    <property type="match status" value="1"/>
</dbReference>
<sequence length="240" mass="25890">MTTQNIAVIGSSGAIGSALTQELATTFTGASIYTFSRSEPTRHHKQGIHTIIDYDDESSIRAAAITAARKGPLDIVLIATGMLYDDLLMPEKSLNDLSAEKFARLFTVNSILPAILAKHFIPRLNKHSRSLFAALSARVGSISDNRLGGWYAYRASKAALNMIIKNAAIETTRRNKAAIIVGLHPGTVDSHLSKPFQGNVPEHRLFSPEFSAAQLIQVLAGLTADSSGKCFAWDGKEITP</sequence>
<proteinExistence type="predicted"/>
<organism evidence="1 2">
    <name type="scientific">Thalassomonas haliotis</name>
    <dbReference type="NCBI Taxonomy" id="485448"/>
    <lineage>
        <taxon>Bacteria</taxon>
        <taxon>Pseudomonadati</taxon>
        <taxon>Pseudomonadota</taxon>
        <taxon>Gammaproteobacteria</taxon>
        <taxon>Alteromonadales</taxon>
        <taxon>Colwelliaceae</taxon>
        <taxon>Thalassomonas</taxon>
    </lineage>
</organism>
<dbReference type="Gene3D" id="3.40.50.720">
    <property type="entry name" value="NAD(P)-binding Rossmann-like Domain"/>
    <property type="match status" value="1"/>
</dbReference>
<dbReference type="InterPro" id="IPR002347">
    <property type="entry name" value="SDR_fam"/>
</dbReference>
<gene>
    <name evidence="1" type="ORF">H3N35_09050</name>
</gene>
<dbReference type="SUPFAM" id="SSF51735">
    <property type="entry name" value="NAD(P)-binding Rossmann-fold domains"/>
    <property type="match status" value="1"/>
</dbReference>
<evidence type="ECO:0000313" key="2">
    <source>
        <dbReference type="Proteomes" id="UP001215231"/>
    </source>
</evidence>
<keyword evidence="2" id="KW-1185">Reference proteome</keyword>
<name>A0ABY7VII9_9GAMM</name>
<accession>A0ABY7VII9</accession>
<protein>
    <submittedName>
        <fullName evidence="1">SDR family NAD(P)-dependent oxidoreductase</fullName>
    </submittedName>
</protein>
<dbReference type="Proteomes" id="UP001215231">
    <property type="component" value="Chromosome"/>
</dbReference>
<dbReference type="RefSeq" id="WP_274053951.1">
    <property type="nucleotide sequence ID" value="NZ_CP059693.1"/>
</dbReference>
<dbReference type="Pfam" id="PF00106">
    <property type="entry name" value="adh_short"/>
    <property type="match status" value="1"/>
</dbReference>
<dbReference type="PRINTS" id="PR00081">
    <property type="entry name" value="GDHRDH"/>
</dbReference>
<dbReference type="InterPro" id="IPR036291">
    <property type="entry name" value="NAD(P)-bd_dom_sf"/>
</dbReference>
<dbReference type="EMBL" id="CP059693">
    <property type="protein sequence ID" value="WDE13559.1"/>
    <property type="molecule type" value="Genomic_DNA"/>
</dbReference>
<reference evidence="1 2" key="1">
    <citation type="journal article" date="2022" name="Mar. Drugs">
        <title>Bioassay-Guided Fractionation Leads to the Detection of Cholic Acid Generated by the Rare Thalassomonas sp.</title>
        <authorList>
            <person name="Pheiffer F."/>
            <person name="Schneider Y.K."/>
            <person name="Hansen E.H."/>
            <person name="Andersen J.H."/>
            <person name="Isaksson J."/>
            <person name="Busche T."/>
            <person name="R C."/>
            <person name="Kalinowski J."/>
            <person name="Zyl L.V."/>
            <person name="Trindade M."/>
        </authorList>
    </citation>
    <scope>NUCLEOTIDE SEQUENCE [LARGE SCALE GENOMIC DNA]</scope>
    <source>
        <strain evidence="1 2">A5K-61T</strain>
    </source>
</reference>
<evidence type="ECO:0000313" key="1">
    <source>
        <dbReference type="EMBL" id="WDE13559.1"/>
    </source>
</evidence>
<dbReference type="PANTHER" id="PTHR43544:SF12">
    <property type="entry name" value="NAD(P)-BINDING ROSSMANN-FOLD SUPERFAMILY PROTEIN"/>
    <property type="match status" value="1"/>
</dbReference>